<evidence type="ECO:0000259" key="6">
    <source>
        <dbReference type="PROSITE" id="PS50089"/>
    </source>
</evidence>
<protein>
    <submittedName>
        <fullName evidence="8">Zinc-binding protein A33-like</fullName>
    </submittedName>
</protein>
<dbReference type="PROSITE" id="PS50089">
    <property type="entry name" value="ZF_RING_2"/>
    <property type="match status" value="1"/>
</dbReference>
<evidence type="ECO:0000256" key="3">
    <source>
        <dbReference type="ARBA" id="ARBA00022833"/>
    </source>
</evidence>
<feature type="coiled-coil region" evidence="5">
    <location>
        <begin position="232"/>
        <end position="266"/>
    </location>
</feature>
<dbReference type="InterPro" id="IPR013320">
    <property type="entry name" value="ConA-like_dom_sf"/>
</dbReference>
<dbReference type="SUPFAM" id="SSF57850">
    <property type="entry name" value="RING/U-box"/>
    <property type="match status" value="1"/>
</dbReference>
<dbReference type="Pfam" id="PF00622">
    <property type="entry name" value="SPRY"/>
    <property type="match status" value="1"/>
</dbReference>
<dbReference type="InterPro" id="IPR001870">
    <property type="entry name" value="B30.2/SPRY"/>
</dbReference>
<evidence type="ECO:0000256" key="5">
    <source>
        <dbReference type="SAM" id="Coils"/>
    </source>
</evidence>
<comment type="caution">
    <text evidence="8">The sequence shown here is derived from an EMBL/GenBank/DDBJ whole genome shotgun (WGS) entry which is preliminary data.</text>
</comment>
<dbReference type="PROSITE" id="PS50188">
    <property type="entry name" value="B302_SPRY"/>
    <property type="match status" value="1"/>
</dbReference>
<reference evidence="8 9" key="1">
    <citation type="submission" date="2021-05" db="EMBL/GenBank/DDBJ databases">
        <authorList>
            <person name="Zahm M."/>
            <person name="Klopp C."/>
            <person name="Cabau C."/>
            <person name="Kuhl H."/>
            <person name="Suciu R."/>
            <person name="Ciorpac M."/>
            <person name="Holostenco D."/>
            <person name="Gessner J."/>
            <person name="Wuertz S."/>
            <person name="Hohne C."/>
            <person name="Stock M."/>
            <person name="Gislard M."/>
            <person name="Lluch J."/>
            <person name="Milhes M."/>
            <person name="Lampietro C."/>
            <person name="Lopez Roques C."/>
            <person name="Donnadieu C."/>
            <person name="Du K."/>
            <person name="Schartl M."/>
            <person name="Guiguen Y."/>
        </authorList>
    </citation>
    <scope>NUCLEOTIDE SEQUENCE [LARGE SCALE GENOMIC DNA]</scope>
    <source>
        <strain evidence="8">Hh-F2</strain>
        <tissue evidence="8">Blood</tissue>
    </source>
</reference>
<dbReference type="Gene3D" id="3.30.40.10">
    <property type="entry name" value="Zinc/RING finger domain, C3HC4 (zinc finger)"/>
    <property type="match status" value="1"/>
</dbReference>
<evidence type="ECO:0000256" key="2">
    <source>
        <dbReference type="ARBA" id="ARBA00022771"/>
    </source>
</evidence>
<dbReference type="PROSITE" id="PS00518">
    <property type="entry name" value="ZF_RING_1"/>
    <property type="match status" value="1"/>
</dbReference>
<organism evidence="8 9">
    <name type="scientific">Huso huso</name>
    <name type="common">Beluga</name>
    <name type="synonym">Acipenser huso</name>
    <dbReference type="NCBI Taxonomy" id="61971"/>
    <lineage>
        <taxon>Eukaryota</taxon>
        <taxon>Metazoa</taxon>
        <taxon>Chordata</taxon>
        <taxon>Craniata</taxon>
        <taxon>Vertebrata</taxon>
        <taxon>Euteleostomi</taxon>
        <taxon>Actinopterygii</taxon>
        <taxon>Chondrostei</taxon>
        <taxon>Acipenseriformes</taxon>
        <taxon>Acipenseridae</taxon>
        <taxon>Huso</taxon>
    </lineage>
</organism>
<dbReference type="PANTHER" id="PTHR24103">
    <property type="entry name" value="E3 UBIQUITIN-PROTEIN LIGASE TRIM"/>
    <property type="match status" value="1"/>
</dbReference>
<dbReference type="InterPro" id="IPR013083">
    <property type="entry name" value="Znf_RING/FYVE/PHD"/>
</dbReference>
<dbReference type="InterPro" id="IPR001841">
    <property type="entry name" value="Znf_RING"/>
</dbReference>
<dbReference type="SMART" id="SM00589">
    <property type="entry name" value="PRY"/>
    <property type="match status" value="1"/>
</dbReference>
<accession>A0ABR0YAZ2</accession>
<evidence type="ECO:0000256" key="1">
    <source>
        <dbReference type="ARBA" id="ARBA00022723"/>
    </source>
</evidence>
<evidence type="ECO:0000259" key="7">
    <source>
        <dbReference type="PROSITE" id="PS50188"/>
    </source>
</evidence>
<gene>
    <name evidence="8" type="ORF">HHUSO_G31982</name>
</gene>
<dbReference type="PRINTS" id="PR01407">
    <property type="entry name" value="BUTYPHLNCDUF"/>
</dbReference>
<keyword evidence="2 4" id="KW-0863">Zinc-finger</keyword>
<keyword evidence="3" id="KW-0862">Zinc</keyword>
<keyword evidence="5" id="KW-0175">Coiled coil</keyword>
<proteinExistence type="predicted"/>
<keyword evidence="9" id="KW-1185">Reference proteome</keyword>
<dbReference type="Pfam" id="PF13765">
    <property type="entry name" value="PRY"/>
    <property type="match status" value="1"/>
</dbReference>
<dbReference type="Pfam" id="PF15227">
    <property type="entry name" value="zf-C3HC4_4"/>
    <property type="match status" value="1"/>
</dbReference>
<keyword evidence="1" id="KW-0479">Metal-binding</keyword>
<dbReference type="InterPro" id="IPR003877">
    <property type="entry name" value="SPRY_dom"/>
</dbReference>
<evidence type="ECO:0000313" key="8">
    <source>
        <dbReference type="EMBL" id="KAK6469640.1"/>
    </source>
</evidence>
<dbReference type="InterPro" id="IPR006574">
    <property type="entry name" value="PRY"/>
</dbReference>
<dbReference type="SMART" id="SM00184">
    <property type="entry name" value="RING"/>
    <property type="match status" value="1"/>
</dbReference>
<dbReference type="InterPro" id="IPR050143">
    <property type="entry name" value="TRIM/RBCC"/>
</dbReference>
<dbReference type="EMBL" id="JAHFZB010000038">
    <property type="protein sequence ID" value="KAK6469640.1"/>
    <property type="molecule type" value="Genomic_DNA"/>
</dbReference>
<dbReference type="Proteomes" id="UP001369086">
    <property type="component" value="Unassembled WGS sequence"/>
</dbReference>
<dbReference type="InterPro" id="IPR003879">
    <property type="entry name" value="Butyrophylin_SPRY"/>
</dbReference>
<feature type="domain" description="RING-type" evidence="6">
    <location>
        <begin position="55"/>
        <end position="95"/>
    </location>
</feature>
<feature type="domain" description="B30.2/SPRY" evidence="7">
    <location>
        <begin position="312"/>
        <end position="505"/>
    </location>
</feature>
<evidence type="ECO:0000313" key="9">
    <source>
        <dbReference type="Proteomes" id="UP001369086"/>
    </source>
</evidence>
<dbReference type="SUPFAM" id="SSF49899">
    <property type="entry name" value="Concanavalin A-like lectins/glucanases"/>
    <property type="match status" value="1"/>
</dbReference>
<dbReference type="SMART" id="SM00449">
    <property type="entry name" value="SPRY"/>
    <property type="match status" value="1"/>
</dbReference>
<name>A0ABR0YAZ2_HUSHU</name>
<dbReference type="InterPro" id="IPR043136">
    <property type="entry name" value="B30.2/SPRY_sf"/>
</dbReference>
<dbReference type="CDD" id="cd13733">
    <property type="entry name" value="SPRY_PRY_C-I_1"/>
    <property type="match status" value="1"/>
</dbReference>
<dbReference type="Gene3D" id="2.60.120.920">
    <property type="match status" value="1"/>
</dbReference>
<dbReference type="InterPro" id="IPR017907">
    <property type="entry name" value="Znf_RING_CS"/>
</dbReference>
<evidence type="ECO:0000256" key="4">
    <source>
        <dbReference type="PROSITE-ProRule" id="PRU00175"/>
    </source>
</evidence>
<sequence length="510" mass="58428">MRYWARPHCSLFTEKLVSLFVRKSKVDFSRCKKNKYTKMAAGGISSSGLLSDLSCPICLELFKNPVSLPCDHNYCAPCIRQYSNRTDSSVSCPECGQEFTEKKNFKPNRLLANIVESFKQLKLKKGRKGQPRVAQDEFYSPQRREEVKLCRDEEVRPKPNKPLQAAISLSNKKDRAAGLKHLTERWQKLTQVWNEQREHITETKASCQLHELKTEIRAQFDQLHQFLYTDEKEQIRRLQEEAKWALESMEQQLLLITQEKDLIEMEMTMLQNEDSEKTKERLTLNSCKRSNNDKEIPELICHELRHGAHRGPLQYAAWKRMWSVIDTVPAPLTLDPVSAHPSLLLSADQTSVEDSPRLPSSALSPKSFEPCLDLLSLQGFATGRHYWEVRVPSREGWAVGIASESVQRKGNLPLTPQNGFWAMWLTNGNEFWIPDASPVRPALGNRARVVGVYLDKECGQVSFYNAENMEHIHTLVDTFPKKVYPYFSLGVAQAGFLGDSGVLKIHHMQV</sequence>